<sequence length="490" mass="55510">MSDTSPDLNNPETFDVIIIGAGFAGINCAYRLMKQQPGSSFVILDARDDIGGVWDQFRYPGVRSDSQVYTYGLAWHRWPFTKPIAQGTEIMEYLHDAVSKHRIDDHIRFRHKVSGVDWSSKRQEWTVTAANRQGLQQQPKRYLARWIIMGTGYVDYESPIKPDIPGLSTFQGRVIHPQNWPRDFPYANQKLALIGSGATAVSLLPAIAKEAGQVTMIQRSPTYVAARPSREATTWVPRGLLLAWRWLYNMINPYLLVLFSQRFPNVVRDRLAQEALKELPAHVPVDPHFTPRYDPWRQRLCLDPNAAFFRAFHRPNVRLITGEIAAVTEQGIRMRDGETVDADVIITSTGHRMVLGGNIAIRVDGENIAWGGRFVWNGCMLDGVPNLMFMLGYTNNSWTLGTDNTAMYLVRLMSYMRNRRARSAVPRVPNAVATGAPQSIWQLDSTYVREAHGRLPVCGNTGPWKPKNRPPIDWLYARWGNATAGLEFSM</sequence>
<comment type="cofactor">
    <cofactor evidence="1">
        <name>FAD</name>
        <dbReference type="ChEBI" id="CHEBI:57692"/>
    </cofactor>
</comment>
<evidence type="ECO:0000256" key="2">
    <source>
        <dbReference type="ARBA" id="ARBA00023033"/>
    </source>
</evidence>
<accession>A0ABR1T2M7</accession>
<comment type="caution">
    <text evidence="3">The sequence shown here is derived from an EMBL/GenBank/DDBJ whole genome shotgun (WGS) entry which is preliminary data.</text>
</comment>
<organism evidence="3 4">
    <name type="scientific">Apiospora marii</name>
    <dbReference type="NCBI Taxonomy" id="335849"/>
    <lineage>
        <taxon>Eukaryota</taxon>
        <taxon>Fungi</taxon>
        <taxon>Dikarya</taxon>
        <taxon>Ascomycota</taxon>
        <taxon>Pezizomycotina</taxon>
        <taxon>Sordariomycetes</taxon>
        <taxon>Xylariomycetidae</taxon>
        <taxon>Amphisphaeriales</taxon>
        <taxon>Apiosporaceae</taxon>
        <taxon>Apiospora</taxon>
    </lineage>
</organism>
<dbReference type="Proteomes" id="UP001396898">
    <property type="component" value="Unassembled WGS sequence"/>
</dbReference>
<evidence type="ECO:0000313" key="3">
    <source>
        <dbReference type="EMBL" id="KAK8040702.1"/>
    </source>
</evidence>
<name>A0ABR1T2M7_9PEZI</name>
<proteinExistence type="predicted"/>
<dbReference type="PANTHER" id="PTHR43872">
    <property type="entry name" value="MONOOXYGENASE, PUTATIVE (AFU_ORTHOLOGUE AFUA_8G02570)-RELATED"/>
    <property type="match status" value="1"/>
</dbReference>
<dbReference type="PANTHER" id="PTHR43872:SF1">
    <property type="entry name" value="MONOOXYGENASE, PUTATIVE (AFU_ORTHOLOGUE AFUA_8G02570)-RELATED"/>
    <property type="match status" value="1"/>
</dbReference>
<gene>
    <name evidence="3" type="ORF">PG991_000490</name>
</gene>
<keyword evidence="2" id="KW-0503">Monooxygenase</keyword>
<protein>
    <submittedName>
        <fullName evidence="3">Uncharacterized protein</fullName>
    </submittedName>
</protein>
<evidence type="ECO:0000256" key="1">
    <source>
        <dbReference type="ARBA" id="ARBA00001974"/>
    </source>
</evidence>
<dbReference type="Pfam" id="PF13738">
    <property type="entry name" value="Pyr_redox_3"/>
    <property type="match status" value="1"/>
</dbReference>
<keyword evidence="2" id="KW-0560">Oxidoreductase</keyword>
<dbReference type="InterPro" id="IPR036188">
    <property type="entry name" value="FAD/NAD-bd_sf"/>
</dbReference>
<dbReference type="SUPFAM" id="SSF51905">
    <property type="entry name" value="FAD/NAD(P)-binding domain"/>
    <property type="match status" value="1"/>
</dbReference>
<reference evidence="3 4" key="1">
    <citation type="submission" date="2023-01" db="EMBL/GenBank/DDBJ databases">
        <title>Analysis of 21 Apiospora genomes using comparative genomics revels a genus with tremendous synthesis potential of carbohydrate active enzymes and secondary metabolites.</title>
        <authorList>
            <person name="Sorensen T."/>
        </authorList>
    </citation>
    <scope>NUCLEOTIDE SEQUENCE [LARGE SCALE GENOMIC DNA]</scope>
    <source>
        <strain evidence="3 4">CBS 20057</strain>
    </source>
</reference>
<dbReference type="PRINTS" id="PR00411">
    <property type="entry name" value="PNDRDTASEI"/>
</dbReference>
<evidence type="ECO:0000313" key="4">
    <source>
        <dbReference type="Proteomes" id="UP001396898"/>
    </source>
</evidence>
<dbReference type="EMBL" id="JAQQWI010000001">
    <property type="protein sequence ID" value="KAK8040702.1"/>
    <property type="molecule type" value="Genomic_DNA"/>
</dbReference>
<dbReference type="Gene3D" id="3.50.50.60">
    <property type="entry name" value="FAD/NAD(P)-binding domain"/>
    <property type="match status" value="2"/>
</dbReference>
<keyword evidence="4" id="KW-1185">Reference proteome</keyword>
<dbReference type="InterPro" id="IPR051820">
    <property type="entry name" value="FAD-binding_MO"/>
</dbReference>